<dbReference type="SUPFAM" id="SSF54843">
    <property type="entry name" value="Ribosomal protein L22"/>
    <property type="match status" value="1"/>
</dbReference>
<dbReference type="NCBIfam" id="TIGR01044">
    <property type="entry name" value="rplV_bact"/>
    <property type="match status" value="1"/>
</dbReference>
<evidence type="ECO:0000256" key="11">
    <source>
        <dbReference type="SAM" id="MobiDB-lite"/>
    </source>
</evidence>
<comment type="function">
    <text evidence="7">The globular domain of the protein is located near the polypeptide exit tunnel on the outside of the subunit, while an extended beta-hairpin is found that lines the wall of the exit tunnel in the center of the 70S ribosome.</text>
</comment>
<evidence type="ECO:0000256" key="1">
    <source>
        <dbReference type="ARBA" id="ARBA00009451"/>
    </source>
</evidence>
<evidence type="ECO:0000313" key="12">
    <source>
        <dbReference type="EMBL" id="OGG40795.1"/>
    </source>
</evidence>
<accession>A0A1F6BV18</accession>
<dbReference type="Pfam" id="PF00237">
    <property type="entry name" value="Ribosomal_L22"/>
    <property type="match status" value="1"/>
</dbReference>
<keyword evidence="2 7" id="KW-0699">rRNA-binding</keyword>
<dbReference type="STRING" id="1798471.A3A21_01010"/>
<dbReference type="PROSITE" id="PS00464">
    <property type="entry name" value="RIBOSOMAL_L22"/>
    <property type="match status" value="1"/>
</dbReference>
<evidence type="ECO:0000256" key="7">
    <source>
        <dbReference type="HAMAP-Rule" id="MF_01331"/>
    </source>
</evidence>
<dbReference type="InterPro" id="IPR018260">
    <property type="entry name" value="Ribosomal_uL22_CS"/>
</dbReference>
<dbReference type="HAMAP" id="MF_01331_B">
    <property type="entry name" value="Ribosomal_uL22_B"/>
    <property type="match status" value="1"/>
</dbReference>
<dbReference type="GO" id="GO:0006412">
    <property type="term" value="P:translation"/>
    <property type="evidence" value="ECO:0007669"/>
    <property type="project" value="UniProtKB-UniRule"/>
</dbReference>
<evidence type="ECO:0000256" key="3">
    <source>
        <dbReference type="ARBA" id="ARBA00022884"/>
    </source>
</evidence>
<keyword evidence="3 7" id="KW-0694">RNA-binding</keyword>
<dbReference type="EMBL" id="MFKK01000018">
    <property type="protein sequence ID" value="OGG40795.1"/>
    <property type="molecule type" value="Genomic_DNA"/>
</dbReference>
<evidence type="ECO:0000256" key="10">
    <source>
        <dbReference type="RuleBase" id="RU004008"/>
    </source>
</evidence>
<feature type="region of interest" description="Disordered" evidence="11">
    <location>
        <begin position="125"/>
        <end position="179"/>
    </location>
</feature>
<dbReference type="PANTHER" id="PTHR13501">
    <property type="entry name" value="CHLOROPLAST 50S RIBOSOMAL PROTEIN L22-RELATED"/>
    <property type="match status" value="1"/>
</dbReference>
<dbReference type="InterPro" id="IPR005727">
    <property type="entry name" value="Ribosomal_uL22_bac/chlpt-type"/>
</dbReference>
<protein>
    <recommendedName>
        <fullName evidence="6 7">Large ribosomal subunit protein uL22</fullName>
    </recommendedName>
</protein>
<evidence type="ECO:0000313" key="13">
    <source>
        <dbReference type="Proteomes" id="UP000176996"/>
    </source>
</evidence>
<dbReference type="InterPro" id="IPR036394">
    <property type="entry name" value="Ribosomal_uL22_sf"/>
</dbReference>
<dbReference type="GO" id="GO:0022625">
    <property type="term" value="C:cytosolic large ribosomal subunit"/>
    <property type="evidence" value="ECO:0007669"/>
    <property type="project" value="TreeGrafter"/>
</dbReference>
<comment type="caution">
    <text evidence="12">The sequence shown here is derived from an EMBL/GenBank/DDBJ whole genome shotgun (WGS) entry which is preliminary data.</text>
</comment>
<comment type="subunit">
    <text evidence="7 9">Part of the 50S ribosomal subunit.</text>
</comment>
<dbReference type="AlphaFoldDB" id="A0A1F6BV18"/>
<evidence type="ECO:0000256" key="2">
    <source>
        <dbReference type="ARBA" id="ARBA00022730"/>
    </source>
</evidence>
<evidence type="ECO:0000256" key="4">
    <source>
        <dbReference type="ARBA" id="ARBA00022980"/>
    </source>
</evidence>
<proteinExistence type="inferred from homology"/>
<dbReference type="Proteomes" id="UP000176996">
    <property type="component" value="Unassembled WGS sequence"/>
</dbReference>
<feature type="compositionally biased region" description="Basic and acidic residues" evidence="11">
    <location>
        <begin position="136"/>
        <end position="145"/>
    </location>
</feature>
<evidence type="ECO:0000256" key="9">
    <source>
        <dbReference type="RuleBase" id="RU004006"/>
    </source>
</evidence>
<dbReference type="GO" id="GO:0019843">
    <property type="term" value="F:rRNA binding"/>
    <property type="evidence" value="ECO:0007669"/>
    <property type="project" value="UniProtKB-UniRule"/>
</dbReference>
<feature type="compositionally biased region" description="Basic and acidic residues" evidence="11">
    <location>
        <begin position="159"/>
        <end position="171"/>
    </location>
</feature>
<evidence type="ECO:0000256" key="6">
    <source>
        <dbReference type="ARBA" id="ARBA00035207"/>
    </source>
</evidence>
<name>A0A1F6BV18_9BACT</name>
<sequence>MSEAKAILRYVKISPRKMRLVAGLVRGLPVKAAEAELALSSKRAGVPLLKLLRSAVVNAVNNNKLPETSLYIKELRVDEGPVIKRWTPRAKGSVAMIQKKMSHVLLVVDAKEGVRQPSFSVIKKDYSARAGKKKAKGESRASEQKNRKKQLSGTNKQKIKGDDKPEPEKKTKLFQRKSV</sequence>
<comment type="similarity">
    <text evidence="1 7 8">Belongs to the universal ribosomal protein uL22 family.</text>
</comment>
<dbReference type="PANTHER" id="PTHR13501:SF8">
    <property type="entry name" value="LARGE RIBOSOMAL SUBUNIT PROTEIN UL22M"/>
    <property type="match status" value="1"/>
</dbReference>
<reference evidence="12 13" key="1">
    <citation type="journal article" date="2016" name="Nat. Commun.">
        <title>Thousands of microbial genomes shed light on interconnected biogeochemical processes in an aquifer system.</title>
        <authorList>
            <person name="Anantharaman K."/>
            <person name="Brown C.T."/>
            <person name="Hug L.A."/>
            <person name="Sharon I."/>
            <person name="Castelle C.J."/>
            <person name="Probst A.J."/>
            <person name="Thomas B.C."/>
            <person name="Singh A."/>
            <person name="Wilkins M.J."/>
            <person name="Karaoz U."/>
            <person name="Brodie E.L."/>
            <person name="Williams K.H."/>
            <person name="Hubbard S.S."/>
            <person name="Banfield J.F."/>
        </authorList>
    </citation>
    <scope>NUCLEOTIDE SEQUENCE [LARGE SCALE GENOMIC DNA]</scope>
</reference>
<dbReference type="GO" id="GO:0003735">
    <property type="term" value="F:structural constituent of ribosome"/>
    <property type="evidence" value="ECO:0007669"/>
    <property type="project" value="InterPro"/>
</dbReference>
<keyword evidence="5 7" id="KW-0687">Ribonucleoprotein</keyword>
<evidence type="ECO:0000256" key="5">
    <source>
        <dbReference type="ARBA" id="ARBA00023274"/>
    </source>
</evidence>
<dbReference type="CDD" id="cd00336">
    <property type="entry name" value="Ribosomal_L22"/>
    <property type="match status" value="1"/>
</dbReference>
<dbReference type="InterPro" id="IPR047867">
    <property type="entry name" value="Ribosomal_uL22_bac/org-type"/>
</dbReference>
<comment type="function">
    <text evidence="7 10">This protein binds specifically to 23S rRNA; its binding is stimulated by other ribosomal proteins, e.g., L4, L17, and L20. It is important during the early stages of 50S assembly. It makes multiple contacts with different domains of the 23S rRNA in the assembled 50S subunit and ribosome.</text>
</comment>
<dbReference type="InterPro" id="IPR001063">
    <property type="entry name" value="Ribosomal_uL22"/>
</dbReference>
<keyword evidence="4 7" id="KW-0689">Ribosomal protein</keyword>
<dbReference type="Gene3D" id="3.90.470.10">
    <property type="entry name" value="Ribosomal protein L22/L17"/>
    <property type="match status" value="1"/>
</dbReference>
<evidence type="ECO:0000256" key="8">
    <source>
        <dbReference type="RuleBase" id="RU004005"/>
    </source>
</evidence>
<organism evidence="12 13">
    <name type="scientific">Candidatus Jorgensenbacteria bacterium RIFCSPLOWO2_01_FULL_45_25b</name>
    <dbReference type="NCBI Taxonomy" id="1798471"/>
    <lineage>
        <taxon>Bacteria</taxon>
        <taxon>Candidatus Joergenseniibacteriota</taxon>
    </lineage>
</organism>
<gene>
    <name evidence="7" type="primary">rplV</name>
    <name evidence="12" type="ORF">A3A21_01010</name>
</gene>